<dbReference type="SUPFAM" id="SSF52402">
    <property type="entry name" value="Adenine nucleotide alpha hydrolases-like"/>
    <property type="match status" value="1"/>
</dbReference>
<dbReference type="SMART" id="SM00220">
    <property type="entry name" value="S_TKc"/>
    <property type="match status" value="1"/>
</dbReference>
<keyword evidence="14" id="KW-0472">Membrane</keyword>
<evidence type="ECO:0000256" key="6">
    <source>
        <dbReference type="ARBA" id="ARBA00022679"/>
    </source>
</evidence>
<keyword evidence="5" id="KW-0723">Serine/threonine-protein kinase</keyword>
<dbReference type="InterPro" id="IPR014729">
    <property type="entry name" value="Rossmann-like_a/b/a_fold"/>
</dbReference>
<comment type="pathway">
    <text evidence="3">Protein modification; protein ubiquitination.</text>
</comment>
<dbReference type="PANTHER" id="PTHR45647">
    <property type="entry name" value="OS02G0152300 PROTEIN"/>
    <property type="match status" value="1"/>
</dbReference>
<keyword evidence="12" id="KW-0175">Coiled coil</keyword>
<keyword evidence="7 11" id="KW-0547">Nucleotide-binding</keyword>
<dbReference type="GO" id="GO:0061630">
    <property type="term" value="F:ubiquitin protein ligase activity"/>
    <property type="evidence" value="ECO:0007669"/>
    <property type="project" value="UniProtKB-EC"/>
</dbReference>
<evidence type="ECO:0000313" key="18">
    <source>
        <dbReference type="Proteomes" id="UP000298416"/>
    </source>
</evidence>
<feature type="compositionally biased region" description="Low complexity" evidence="13">
    <location>
        <begin position="341"/>
        <end position="350"/>
    </location>
</feature>
<evidence type="ECO:0000256" key="12">
    <source>
        <dbReference type="SAM" id="Coils"/>
    </source>
</evidence>
<evidence type="ECO:0000256" key="9">
    <source>
        <dbReference type="ARBA" id="ARBA00022786"/>
    </source>
</evidence>
<keyword evidence="6" id="KW-0808">Transferase</keyword>
<evidence type="ECO:0000259" key="16">
    <source>
        <dbReference type="PROSITE" id="PS51698"/>
    </source>
</evidence>
<feature type="binding site" evidence="11">
    <location>
        <position position="583"/>
    </location>
    <ligand>
        <name>ATP</name>
        <dbReference type="ChEBI" id="CHEBI:30616"/>
    </ligand>
</feature>
<comment type="catalytic activity">
    <reaction evidence="1">
        <text>S-ubiquitinyl-[E2 ubiquitin-conjugating enzyme]-L-cysteine + [acceptor protein]-L-lysine = [E2 ubiquitin-conjugating enzyme]-L-cysteine + N(6)-ubiquitinyl-[acceptor protein]-L-lysine.</text>
        <dbReference type="EC" id="2.3.2.27"/>
    </reaction>
</comment>
<dbReference type="Gene3D" id="3.30.200.20">
    <property type="entry name" value="Phosphorylase Kinase, domain 1"/>
    <property type="match status" value="1"/>
</dbReference>
<evidence type="ECO:0000256" key="5">
    <source>
        <dbReference type="ARBA" id="ARBA00022527"/>
    </source>
</evidence>
<reference evidence="17" key="2">
    <citation type="submission" date="2020-08" db="EMBL/GenBank/DDBJ databases">
        <title>Plant Genome Project.</title>
        <authorList>
            <person name="Zhang R.-G."/>
        </authorList>
    </citation>
    <scope>NUCLEOTIDE SEQUENCE</scope>
    <source>
        <strain evidence="17">Huo1</strain>
        <tissue evidence="17">Leaf</tissue>
    </source>
</reference>
<gene>
    <name evidence="17" type="ORF">SASPL_102632</name>
</gene>
<evidence type="ECO:0000256" key="3">
    <source>
        <dbReference type="ARBA" id="ARBA00004906"/>
    </source>
</evidence>
<dbReference type="Proteomes" id="UP000298416">
    <property type="component" value="Unassembled WGS sequence"/>
</dbReference>
<dbReference type="GO" id="GO:0016567">
    <property type="term" value="P:protein ubiquitination"/>
    <property type="evidence" value="ECO:0007669"/>
    <property type="project" value="InterPro"/>
</dbReference>
<sequence length="911" mass="103756">MQPPFLQAKIQRPFLFRHFIINIKCLLFGWIYLSFVMALVEIPMAVNRILYPEINLARFSSRSRGSMSREREIVEELEPRTAPSPAHREETMYVALGKDVKGSEATLMWALHNSRGMKICVLHIHQPAQKIPLLGTKVAISRLEENQVNAYHEYERQEMLKIIDKYIQICEQSGVKAEKLCKELDSIEKGIVQLIHEREIKWLVMGAAADKSYSRKMKEPKSKKAIHVRLEAPTFCQIWFICKGNLIYTRESKLDGVNIEVYSPPDQASPNSEVVQTWRSHSLAEGERGRMELQRSAISHRRFTSENNGMHFSRPGRGSPCSSLNQEGNSDRDNHTRRTPSVGSRFSSCSSGEIIDNSAADHLSSSQNYRSSSVASRDSSMDDEFYTKLEQFAVEAQISKKEAYEESVKRKKAEKDAIDAFRRAKESNAMLAEEQRHRREIEELHASAREEAENMKWQLGEVTEALRVAEEQKLSLERQITDSDKMVELEQKMYAAVELLQKYKKERDELQVQRDDILKVAEDLRKRQAEEASSSSVSQFCSEFSFFEIEEATARFSQTLKIGEGGYGSIYRGNLRHTQVAIKMLHPDSSQGPSEFQQEVNILSKLRHPNIITLVGACPEASVLVYEYQSHGSLEDRLACKNNTPPLPWKTRIRIAAELCSALIFLHSFHPEGIVHGDLKPANVLLDANFVSKLSDFGICRNLPHDELSEHSTRCWKTNPKGTLGYMDPEFLTTGELTSKSDVYSFGIILLRLLTGRPALGITREVRYALDNGKLKDLLDPTAGDWPFVQAKQLAHLALSCAYNNRGRRPDLASEVWRVLEPMKRFCGASLLFGSEEQSRIPAYFICPIFQEIMQDPVVAADGYTYESEALKGWLENGHDTSPMTDLKLPHSDMVPNHTLRSAIQEWLHRR</sequence>
<keyword evidence="18" id="KW-1185">Reference proteome</keyword>
<dbReference type="Gene3D" id="3.40.50.620">
    <property type="entry name" value="HUPs"/>
    <property type="match status" value="1"/>
</dbReference>
<evidence type="ECO:0000259" key="15">
    <source>
        <dbReference type="PROSITE" id="PS50011"/>
    </source>
</evidence>
<dbReference type="InterPro" id="IPR003613">
    <property type="entry name" value="Ubox_domain"/>
</dbReference>
<dbReference type="GO" id="GO:0005524">
    <property type="term" value="F:ATP binding"/>
    <property type="evidence" value="ECO:0007669"/>
    <property type="project" value="UniProtKB-UniRule"/>
</dbReference>
<feature type="transmembrane region" description="Helical" evidence="14">
    <location>
        <begin position="21"/>
        <end position="40"/>
    </location>
</feature>
<evidence type="ECO:0000256" key="2">
    <source>
        <dbReference type="ARBA" id="ARBA00003861"/>
    </source>
</evidence>
<evidence type="ECO:0000313" key="17">
    <source>
        <dbReference type="EMBL" id="KAG6437706.1"/>
    </source>
</evidence>
<dbReference type="SUPFAM" id="SSF57850">
    <property type="entry name" value="RING/U-box"/>
    <property type="match status" value="1"/>
</dbReference>
<dbReference type="InterPro" id="IPR011009">
    <property type="entry name" value="Kinase-like_dom_sf"/>
</dbReference>
<dbReference type="InterPro" id="IPR013083">
    <property type="entry name" value="Znf_RING/FYVE/PHD"/>
</dbReference>
<dbReference type="SMART" id="SM00504">
    <property type="entry name" value="Ubox"/>
    <property type="match status" value="1"/>
</dbReference>
<dbReference type="Gene3D" id="3.30.40.10">
    <property type="entry name" value="Zinc/RING finger domain, C3HC4 (zinc finger)"/>
    <property type="match status" value="1"/>
</dbReference>
<dbReference type="PROSITE" id="PS50011">
    <property type="entry name" value="PROTEIN_KINASE_DOM"/>
    <property type="match status" value="1"/>
</dbReference>
<evidence type="ECO:0000256" key="1">
    <source>
        <dbReference type="ARBA" id="ARBA00000900"/>
    </source>
</evidence>
<proteinExistence type="predicted"/>
<dbReference type="PROSITE" id="PS51698">
    <property type="entry name" value="U_BOX"/>
    <property type="match status" value="1"/>
</dbReference>
<evidence type="ECO:0000256" key="14">
    <source>
        <dbReference type="SAM" id="Phobius"/>
    </source>
</evidence>
<evidence type="ECO:0000256" key="7">
    <source>
        <dbReference type="ARBA" id="ARBA00022741"/>
    </source>
</evidence>
<dbReference type="InterPro" id="IPR001245">
    <property type="entry name" value="Ser-Thr/Tyr_kinase_cat_dom"/>
</dbReference>
<dbReference type="CDD" id="cd16655">
    <property type="entry name" value="RING-Ubox_WDSUB1-like"/>
    <property type="match status" value="1"/>
</dbReference>
<feature type="coiled-coil region" evidence="12">
    <location>
        <begin position="394"/>
        <end position="527"/>
    </location>
</feature>
<evidence type="ECO:0000256" key="11">
    <source>
        <dbReference type="PROSITE-ProRule" id="PRU10141"/>
    </source>
</evidence>
<feature type="domain" description="Protein kinase" evidence="15">
    <location>
        <begin position="556"/>
        <end position="826"/>
    </location>
</feature>
<dbReference type="Pfam" id="PF04564">
    <property type="entry name" value="U-box"/>
    <property type="match status" value="1"/>
</dbReference>
<keyword evidence="10 11" id="KW-0067">ATP-binding</keyword>
<name>A0A8X8YSA6_SALSN</name>
<dbReference type="InterPro" id="IPR017441">
    <property type="entry name" value="Protein_kinase_ATP_BS"/>
</dbReference>
<dbReference type="FunFam" id="3.30.200.20:FF:000162">
    <property type="entry name" value="Adenine nucleotide alpha hydrolase-like domain kinase"/>
    <property type="match status" value="1"/>
</dbReference>
<keyword evidence="9" id="KW-0833">Ubl conjugation pathway</keyword>
<evidence type="ECO:0000256" key="8">
    <source>
        <dbReference type="ARBA" id="ARBA00022777"/>
    </source>
</evidence>
<dbReference type="Gene3D" id="1.10.510.10">
    <property type="entry name" value="Transferase(Phosphotransferase) domain 1"/>
    <property type="match status" value="1"/>
</dbReference>
<protein>
    <recommendedName>
        <fullName evidence="4">RING-type E3 ubiquitin transferase</fullName>
        <ecNumber evidence="4">2.3.2.27</ecNumber>
    </recommendedName>
</protein>
<dbReference type="OrthoDB" id="4062651at2759"/>
<evidence type="ECO:0000256" key="13">
    <source>
        <dbReference type="SAM" id="MobiDB-lite"/>
    </source>
</evidence>
<dbReference type="InterPro" id="IPR008271">
    <property type="entry name" value="Ser/Thr_kinase_AS"/>
</dbReference>
<dbReference type="PROSITE" id="PS00107">
    <property type="entry name" value="PROTEIN_KINASE_ATP"/>
    <property type="match status" value="1"/>
</dbReference>
<feature type="domain" description="U-box" evidence="16">
    <location>
        <begin position="840"/>
        <end position="911"/>
    </location>
</feature>
<dbReference type="PANTHER" id="PTHR45647:SF100">
    <property type="entry name" value="U-BOX DOMAIN-CONTAINING PROTEIN 33"/>
    <property type="match status" value="1"/>
</dbReference>
<keyword evidence="14" id="KW-0812">Transmembrane</keyword>
<keyword evidence="14" id="KW-1133">Transmembrane helix</keyword>
<dbReference type="Pfam" id="PF07714">
    <property type="entry name" value="PK_Tyr_Ser-Thr"/>
    <property type="match status" value="1"/>
</dbReference>
<dbReference type="InterPro" id="IPR000719">
    <property type="entry name" value="Prot_kinase_dom"/>
</dbReference>
<comment type="function">
    <text evidence="2">Functions as an E3 ubiquitin ligase.</text>
</comment>
<dbReference type="SUPFAM" id="SSF56112">
    <property type="entry name" value="Protein kinase-like (PK-like)"/>
    <property type="match status" value="1"/>
</dbReference>
<dbReference type="GO" id="GO:0004672">
    <property type="term" value="F:protein kinase activity"/>
    <property type="evidence" value="ECO:0007669"/>
    <property type="project" value="InterPro"/>
</dbReference>
<dbReference type="CDD" id="cd01989">
    <property type="entry name" value="USP_STK_Ubox_N"/>
    <property type="match status" value="1"/>
</dbReference>
<dbReference type="EC" id="2.3.2.27" evidence="4"/>
<dbReference type="PROSITE" id="PS00108">
    <property type="entry name" value="PROTEIN_KINASE_ST"/>
    <property type="match status" value="1"/>
</dbReference>
<keyword evidence="8" id="KW-0418">Kinase</keyword>
<dbReference type="InterPro" id="IPR051348">
    <property type="entry name" value="U-box_ubiquitin_ligases"/>
</dbReference>
<evidence type="ECO:0000256" key="4">
    <source>
        <dbReference type="ARBA" id="ARBA00012483"/>
    </source>
</evidence>
<organism evidence="17">
    <name type="scientific">Salvia splendens</name>
    <name type="common">Scarlet sage</name>
    <dbReference type="NCBI Taxonomy" id="180675"/>
    <lineage>
        <taxon>Eukaryota</taxon>
        <taxon>Viridiplantae</taxon>
        <taxon>Streptophyta</taxon>
        <taxon>Embryophyta</taxon>
        <taxon>Tracheophyta</taxon>
        <taxon>Spermatophyta</taxon>
        <taxon>Magnoliopsida</taxon>
        <taxon>eudicotyledons</taxon>
        <taxon>Gunneridae</taxon>
        <taxon>Pentapetalae</taxon>
        <taxon>asterids</taxon>
        <taxon>lamiids</taxon>
        <taxon>Lamiales</taxon>
        <taxon>Lamiaceae</taxon>
        <taxon>Nepetoideae</taxon>
        <taxon>Mentheae</taxon>
        <taxon>Salviinae</taxon>
        <taxon>Salvia</taxon>
        <taxon>Salvia subgen. Calosphace</taxon>
        <taxon>core Calosphace</taxon>
    </lineage>
</organism>
<feature type="region of interest" description="Disordered" evidence="13">
    <location>
        <begin position="300"/>
        <end position="350"/>
    </location>
</feature>
<dbReference type="AlphaFoldDB" id="A0A8X8YSA6"/>
<dbReference type="EMBL" id="PNBA02000001">
    <property type="protein sequence ID" value="KAG6437706.1"/>
    <property type="molecule type" value="Genomic_DNA"/>
</dbReference>
<reference evidence="17" key="1">
    <citation type="submission" date="2018-01" db="EMBL/GenBank/DDBJ databases">
        <authorList>
            <person name="Mao J.F."/>
        </authorList>
    </citation>
    <scope>NUCLEOTIDE SEQUENCE</scope>
    <source>
        <strain evidence="17">Huo1</strain>
        <tissue evidence="17">Leaf</tissue>
    </source>
</reference>
<accession>A0A8X8YSA6</accession>
<comment type="caution">
    <text evidence="17">The sequence shown here is derived from an EMBL/GenBank/DDBJ whole genome shotgun (WGS) entry which is preliminary data.</text>
</comment>
<evidence type="ECO:0000256" key="10">
    <source>
        <dbReference type="ARBA" id="ARBA00022840"/>
    </source>
</evidence>